<keyword evidence="2 7" id="KW-0812">Transmembrane</keyword>
<proteinExistence type="inferred from homology"/>
<feature type="transmembrane region" description="Helical" evidence="7">
    <location>
        <begin position="47"/>
        <end position="71"/>
    </location>
</feature>
<sequence length="401" mass="45158">MAFRIYNNSTQFAQFIVLIIFTPLGVAVTVLRFVATRHGARKPGLEDWMAALATVFFVLVNLAGLLAISILNGRTIEQEIAESPSDYRQMRVWDMTGVYLYLGHILTVKLSVLALFYRIFGINRTYRIWIYIIGGFQTMLCIIFCVFQGLQCRPFERYFDKSIPGTCRDDGVVIVGGETPNSFVDFAMVALAMVMIRPRQLPRATKWRLRVLFGFGIIAGTLGFVKIAVTFSLSEIYAFSMVSLWTCVQMFVSLLCCCLPVFQPLLTGSTFWTRLSSRLSSFTPLGWVSRIRSTGASTNNSGKNADLTPSSQHRWSFNDLEQNPGKQADLATSTQQRWSFDDLEQPSSSSENLPWPQATYQGPEYSMRDLPIQGVSHPEMTGIHVQREFGLIRSEAYGNPC</sequence>
<evidence type="ECO:0000256" key="2">
    <source>
        <dbReference type="ARBA" id="ARBA00022692"/>
    </source>
</evidence>
<name>A0ABR4DT19_9PEZI</name>
<dbReference type="EMBL" id="JBAWTH010000182">
    <property type="protein sequence ID" value="KAL2273537.1"/>
    <property type="molecule type" value="Genomic_DNA"/>
</dbReference>
<evidence type="ECO:0000256" key="1">
    <source>
        <dbReference type="ARBA" id="ARBA00004141"/>
    </source>
</evidence>
<keyword evidence="4 7" id="KW-0472">Membrane</keyword>
<dbReference type="PANTHER" id="PTHR33048:SF47">
    <property type="entry name" value="INTEGRAL MEMBRANE PROTEIN-RELATED"/>
    <property type="match status" value="1"/>
</dbReference>
<feature type="transmembrane region" description="Helical" evidence="7">
    <location>
        <begin position="12"/>
        <end position="35"/>
    </location>
</feature>
<keyword evidence="10" id="KW-1185">Reference proteome</keyword>
<reference evidence="9 10" key="1">
    <citation type="submission" date="2024-03" db="EMBL/GenBank/DDBJ databases">
        <title>A high-quality draft genome sequence of Diaporthe vaccinii, a causative agent of upright dieback and viscid rot disease in cranberry plants.</title>
        <authorList>
            <person name="Sarrasin M."/>
            <person name="Lang B.F."/>
            <person name="Burger G."/>
        </authorList>
    </citation>
    <scope>NUCLEOTIDE SEQUENCE [LARGE SCALE GENOMIC DNA]</scope>
    <source>
        <strain evidence="9 10">IS7</strain>
    </source>
</reference>
<dbReference type="Pfam" id="PF20684">
    <property type="entry name" value="Fung_rhodopsin"/>
    <property type="match status" value="1"/>
</dbReference>
<comment type="subcellular location">
    <subcellularLocation>
        <location evidence="1">Membrane</location>
        <topology evidence="1">Multi-pass membrane protein</topology>
    </subcellularLocation>
</comment>
<evidence type="ECO:0000313" key="9">
    <source>
        <dbReference type="EMBL" id="KAL2273538.1"/>
    </source>
</evidence>
<evidence type="ECO:0000256" key="6">
    <source>
        <dbReference type="SAM" id="MobiDB-lite"/>
    </source>
</evidence>
<feature type="transmembrane region" description="Helical" evidence="7">
    <location>
        <begin position="237"/>
        <end position="262"/>
    </location>
</feature>
<evidence type="ECO:0000313" key="10">
    <source>
        <dbReference type="Proteomes" id="UP001600888"/>
    </source>
</evidence>
<dbReference type="PANTHER" id="PTHR33048">
    <property type="entry name" value="PTH11-LIKE INTEGRAL MEMBRANE PROTEIN (AFU_ORTHOLOGUE AFUA_5G11245)"/>
    <property type="match status" value="1"/>
</dbReference>
<feature type="domain" description="Rhodopsin" evidence="8">
    <location>
        <begin position="31"/>
        <end position="266"/>
    </location>
</feature>
<feature type="transmembrane region" description="Helical" evidence="7">
    <location>
        <begin position="129"/>
        <end position="150"/>
    </location>
</feature>
<gene>
    <name evidence="9" type="ORF">FJTKL_04443</name>
</gene>
<comment type="similarity">
    <text evidence="5">Belongs to the SAT4 family.</text>
</comment>
<feature type="transmembrane region" description="Helical" evidence="7">
    <location>
        <begin position="211"/>
        <end position="231"/>
    </location>
</feature>
<organism evidence="9 10">
    <name type="scientific">Diaporthe vaccinii</name>
    <dbReference type="NCBI Taxonomy" id="105482"/>
    <lineage>
        <taxon>Eukaryota</taxon>
        <taxon>Fungi</taxon>
        <taxon>Dikarya</taxon>
        <taxon>Ascomycota</taxon>
        <taxon>Pezizomycotina</taxon>
        <taxon>Sordariomycetes</taxon>
        <taxon>Sordariomycetidae</taxon>
        <taxon>Diaporthales</taxon>
        <taxon>Diaporthaceae</taxon>
        <taxon>Diaporthe</taxon>
        <taxon>Diaporthe eres species complex</taxon>
    </lineage>
</organism>
<comment type="caution">
    <text evidence="9">The sequence shown here is derived from an EMBL/GenBank/DDBJ whole genome shotgun (WGS) entry which is preliminary data.</text>
</comment>
<dbReference type="InterPro" id="IPR049326">
    <property type="entry name" value="Rhodopsin_dom_fungi"/>
</dbReference>
<accession>A0ABR4DT19</accession>
<dbReference type="Proteomes" id="UP001600888">
    <property type="component" value="Unassembled WGS sequence"/>
</dbReference>
<feature type="region of interest" description="Disordered" evidence="6">
    <location>
        <begin position="341"/>
        <end position="362"/>
    </location>
</feature>
<evidence type="ECO:0000256" key="3">
    <source>
        <dbReference type="ARBA" id="ARBA00022989"/>
    </source>
</evidence>
<evidence type="ECO:0000259" key="8">
    <source>
        <dbReference type="Pfam" id="PF20684"/>
    </source>
</evidence>
<evidence type="ECO:0000256" key="7">
    <source>
        <dbReference type="SAM" id="Phobius"/>
    </source>
</evidence>
<evidence type="ECO:0000256" key="4">
    <source>
        <dbReference type="ARBA" id="ARBA00023136"/>
    </source>
</evidence>
<dbReference type="InterPro" id="IPR052337">
    <property type="entry name" value="SAT4-like"/>
</dbReference>
<protein>
    <recommendedName>
        <fullName evidence="8">Rhodopsin domain-containing protein</fullName>
    </recommendedName>
</protein>
<keyword evidence="3 7" id="KW-1133">Transmembrane helix</keyword>
<evidence type="ECO:0000256" key="5">
    <source>
        <dbReference type="ARBA" id="ARBA00038359"/>
    </source>
</evidence>
<dbReference type="EMBL" id="JBAWTH010000182">
    <property type="protein sequence ID" value="KAL2273538.1"/>
    <property type="molecule type" value="Genomic_DNA"/>
</dbReference>
<feature type="transmembrane region" description="Helical" evidence="7">
    <location>
        <begin position="98"/>
        <end position="117"/>
    </location>
</feature>